<reference evidence="1 2" key="1">
    <citation type="submission" date="2019-09" db="EMBL/GenBank/DDBJ databases">
        <title>Draft genome sequence of Pseudomonas brenneri CCUG 51514(T).</title>
        <authorList>
            <person name="Tunovic T."/>
            <person name="Pineiro-Iglesias B."/>
            <person name="Unosson C."/>
            <person name="Inganas E."/>
            <person name="Ohlen M."/>
            <person name="Cardew S."/>
            <person name="Jensie-Markopoulos S."/>
            <person name="Salva-Serra F."/>
            <person name="Jaen-Luchoro D."/>
            <person name="Svensson-Stadler L."/>
            <person name="Chun J."/>
            <person name="Moore E."/>
        </authorList>
    </citation>
    <scope>NUCLEOTIDE SEQUENCE [LARGE SCALE GENOMIC DNA]</scope>
    <source>
        <strain evidence="1 2">CCUG 51514</strain>
    </source>
</reference>
<sequence>MADFPLARTCNMARKEFAHHEAVSALVREDQGGYSAAIAVKALDGMSAPRFHKILDGQLFKTADDADDAAAQQLERLIDIDEEGQLAWATATN</sequence>
<comment type="caution">
    <text evidence="1">The sequence shown here is derived from an EMBL/GenBank/DDBJ whole genome shotgun (WGS) entry which is preliminary data.</text>
</comment>
<evidence type="ECO:0000313" key="2">
    <source>
        <dbReference type="Proteomes" id="UP000325296"/>
    </source>
</evidence>
<protein>
    <submittedName>
        <fullName evidence="1">Uncharacterized protein</fullName>
    </submittedName>
</protein>
<dbReference type="Proteomes" id="UP000325296">
    <property type="component" value="Unassembled WGS sequence"/>
</dbReference>
<organism evidence="1 2">
    <name type="scientific">Pseudomonas brenneri</name>
    <dbReference type="NCBI Taxonomy" id="129817"/>
    <lineage>
        <taxon>Bacteria</taxon>
        <taxon>Pseudomonadati</taxon>
        <taxon>Pseudomonadota</taxon>
        <taxon>Gammaproteobacteria</taxon>
        <taxon>Pseudomonadales</taxon>
        <taxon>Pseudomonadaceae</taxon>
        <taxon>Pseudomonas</taxon>
    </lineage>
</organism>
<dbReference type="AlphaFoldDB" id="A0A5B2UW29"/>
<dbReference type="EMBL" id="VUOL01000006">
    <property type="protein sequence ID" value="KAA2230115.1"/>
    <property type="molecule type" value="Genomic_DNA"/>
</dbReference>
<name>A0A5B2UW29_9PSED</name>
<proteinExistence type="predicted"/>
<evidence type="ECO:0000313" key="1">
    <source>
        <dbReference type="EMBL" id="KAA2230115.1"/>
    </source>
</evidence>
<gene>
    <name evidence="1" type="ORF">F1720_12735</name>
</gene>
<accession>A0A5B2UW29</accession>
<dbReference type="OrthoDB" id="7024195at2"/>
<dbReference type="RefSeq" id="WP_032862452.1">
    <property type="nucleotide sequence ID" value="NZ_BMNU01000002.1"/>
</dbReference>